<protein>
    <submittedName>
        <fullName evidence="1">Uncharacterized protein</fullName>
    </submittedName>
</protein>
<proteinExistence type="predicted"/>
<sequence>MMYRNQGDDLDKQVTEDPLTRQMVADIIGVSVAQDVNRKASMAESDTDLSAFKTFTQTAGGYSFTGEWRGNTDDVFFTSSQLKQLGVGRATIARFQL</sequence>
<accession>A0A8S5UL42</accession>
<reference evidence="1" key="1">
    <citation type="journal article" date="2021" name="Proc. Natl. Acad. Sci. U.S.A.">
        <title>A Catalog of Tens of Thousands of Viruses from Human Metagenomes Reveals Hidden Associations with Chronic Diseases.</title>
        <authorList>
            <person name="Tisza M.J."/>
            <person name="Buck C.B."/>
        </authorList>
    </citation>
    <scope>NUCLEOTIDE SEQUENCE</scope>
    <source>
        <strain evidence="1">CtICF6</strain>
    </source>
</reference>
<dbReference type="InterPro" id="IPR018963">
    <property type="entry name" value="Mycophage_D29_Gp19"/>
</dbReference>
<dbReference type="Pfam" id="PF09355">
    <property type="entry name" value="Phage_Gp19"/>
    <property type="match status" value="1"/>
</dbReference>
<evidence type="ECO:0000313" key="1">
    <source>
        <dbReference type="EMBL" id="DAF95140.1"/>
    </source>
</evidence>
<organism evidence="1">
    <name type="scientific">Siphoviridae sp. ctICF6</name>
    <dbReference type="NCBI Taxonomy" id="2825427"/>
    <lineage>
        <taxon>Viruses</taxon>
        <taxon>Duplodnaviria</taxon>
        <taxon>Heunggongvirae</taxon>
        <taxon>Uroviricota</taxon>
        <taxon>Caudoviricetes</taxon>
    </lineage>
</organism>
<dbReference type="EMBL" id="BK016104">
    <property type="protein sequence ID" value="DAF95140.1"/>
    <property type="molecule type" value="Genomic_DNA"/>
</dbReference>
<name>A0A8S5UL42_9CAUD</name>